<comment type="caution">
    <text evidence="1">The sequence shown here is derived from an EMBL/GenBank/DDBJ whole genome shotgun (WGS) entry which is preliminary data.</text>
</comment>
<keyword evidence="2" id="KW-1185">Reference proteome</keyword>
<protein>
    <submittedName>
        <fullName evidence="1">Uncharacterized protein</fullName>
    </submittedName>
</protein>
<proteinExistence type="predicted"/>
<sequence>MRKSGFNSSGLCDTACSLSVSALTLADRSRTCTPARTQTRLLYAQAIPRRLHARRPDDQPTAAGPFDVWMHNTEDVAVKWADGRSDCASPARFASTVLSTALISTISALVRPLPEFIVHFLLISRTLLLSKVAVMLIHFPLLLLSQLAPWI</sequence>
<dbReference type="Proteomes" id="UP001287286">
    <property type="component" value="Unassembled WGS sequence"/>
</dbReference>
<evidence type="ECO:0000313" key="2">
    <source>
        <dbReference type="Proteomes" id="UP001287286"/>
    </source>
</evidence>
<reference evidence="1 2" key="1">
    <citation type="journal article" date="2024" name="Microbiol. Resour. Announc.">
        <title>Genome annotations for the ascomycete fungi Trichoderma harzianum, Trichoderma aggressivum, and Purpureocillium lilacinum.</title>
        <authorList>
            <person name="Beijen E.P.W."/>
            <person name="Ohm R.A."/>
        </authorList>
    </citation>
    <scope>NUCLEOTIDE SEQUENCE [LARGE SCALE GENOMIC DNA]</scope>
    <source>
        <strain evidence="1 2">CBS 150709</strain>
    </source>
</reference>
<organism evidence="1 2">
    <name type="scientific">Purpureocillium lilacinum</name>
    <name type="common">Paecilomyces lilacinus</name>
    <dbReference type="NCBI Taxonomy" id="33203"/>
    <lineage>
        <taxon>Eukaryota</taxon>
        <taxon>Fungi</taxon>
        <taxon>Dikarya</taxon>
        <taxon>Ascomycota</taxon>
        <taxon>Pezizomycotina</taxon>
        <taxon>Sordariomycetes</taxon>
        <taxon>Hypocreomycetidae</taxon>
        <taxon>Hypocreales</taxon>
        <taxon>Ophiocordycipitaceae</taxon>
        <taxon>Purpureocillium</taxon>
    </lineage>
</organism>
<evidence type="ECO:0000313" key="1">
    <source>
        <dbReference type="EMBL" id="KAK4074634.1"/>
    </source>
</evidence>
<gene>
    <name evidence="1" type="ORF">Purlil1_12929</name>
</gene>
<name>A0ABR0BFK1_PURLI</name>
<accession>A0ABR0BFK1</accession>
<dbReference type="EMBL" id="JAWRVI010000147">
    <property type="protein sequence ID" value="KAK4074634.1"/>
    <property type="molecule type" value="Genomic_DNA"/>
</dbReference>